<evidence type="ECO:0000256" key="4">
    <source>
        <dbReference type="ARBA" id="ARBA00023065"/>
    </source>
</evidence>
<keyword evidence="3" id="KW-0915">Sodium</keyword>
<evidence type="ECO:0000313" key="7">
    <source>
        <dbReference type="Proteomes" id="UP000466997"/>
    </source>
</evidence>
<organism evidence="6 7">
    <name type="scientific">Mycobacterium novum</name>
    <dbReference type="NCBI Taxonomy" id="2492438"/>
    <lineage>
        <taxon>Bacteria</taxon>
        <taxon>Bacillati</taxon>
        <taxon>Actinomycetota</taxon>
        <taxon>Actinomycetes</taxon>
        <taxon>Mycobacteriales</taxon>
        <taxon>Mycobacteriaceae</taxon>
        <taxon>Mycobacterium</taxon>
    </lineage>
</organism>
<dbReference type="GO" id="GO:0006814">
    <property type="term" value="P:sodium ion transport"/>
    <property type="evidence" value="ECO:0007669"/>
    <property type="project" value="InterPro"/>
</dbReference>
<dbReference type="AlphaFoldDB" id="A0A7I7JNQ2"/>
<evidence type="ECO:0008006" key="8">
    <source>
        <dbReference type="Google" id="ProtNLM"/>
    </source>
</evidence>
<reference evidence="6 7" key="1">
    <citation type="journal article" date="2019" name="Emerg. Microbes Infect.">
        <title>Comprehensive subspecies identification of 175 nontuberculous mycobacteria species based on 7547 genomic profiles.</title>
        <authorList>
            <person name="Matsumoto Y."/>
            <person name="Kinjo T."/>
            <person name="Motooka D."/>
            <person name="Nabeya D."/>
            <person name="Jung N."/>
            <person name="Uechi K."/>
            <person name="Horii T."/>
            <person name="Iida T."/>
            <person name="Fujita J."/>
            <person name="Nakamura S."/>
        </authorList>
    </citation>
    <scope>NUCLEOTIDE SEQUENCE [LARGE SCALE GENOMIC DNA]</scope>
    <source>
        <strain evidence="6 7">JCM 6391</strain>
    </source>
</reference>
<dbReference type="GO" id="GO:0006885">
    <property type="term" value="P:regulation of pH"/>
    <property type="evidence" value="ECO:0007669"/>
    <property type="project" value="InterPro"/>
</dbReference>
<dbReference type="Gene3D" id="1.20.1530.10">
    <property type="entry name" value="Na+/H+ antiporter like domain"/>
    <property type="match status" value="1"/>
</dbReference>
<keyword evidence="5" id="KW-0812">Transmembrane</keyword>
<dbReference type="Proteomes" id="UP000466997">
    <property type="component" value="Chromosome"/>
</dbReference>
<keyword evidence="5" id="KW-1133">Transmembrane helix</keyword>
<feature type="transmembrane region" description="Helical" evidence="5">
    <location>
        <begin position="28"/>
        <end position="47"/>
    </location>
</feature>
<accession>A0A7I7JNQ2</accession>
<sequence length="55" mass="5456">MAGLGFTVALFVTDLAYTDSSMIEHAKAGVFAASLVAAGTAAAVLACTGRRAATH</sequence>
<evidence type="ECO:0000313" key="6">
    <source>
        <dbReference type="EMBL" id="BBX12989.1"/>
    </source>
</evidence>
<dbReference type="GO" id="GO:0015297">
    <property type="term" value="F:antiporter activity"/>
    <property type="evidence" value="ECO:0007669"/>
    <property type="project" value="UniProtKB-KW"/>
</dbReference>
<keyword evidence="2" id="KW-0050">Antiport</keyword>
<evidence type="ECO:0000256" key="3">
    <source>
        <dbReference type="ARBA" id="ARBA00023053"/>
    </source>
</evidence>
<keyword evidence="4" id="KW-0406">Ion transport</keyword>
<dbReference type="InterPro" id="IPR004670">
    <property type="entry name" value="NhaA"/>
</dbReference>
<evidence type="ECO:0000256" key="2">
    <source>
        <dbReference type="ARBA" id="ARBA00022449"/>
    </source>
</evidence>
<keyword evidence="5" id="KW-0472">Membrane</keyword>
<dbReference type="GO" id="GO:0016020">
    <property type="term" value="C:membrane"/>
    <property type="evidence" value="ECO:0007669"/>
    <property type="project" value="InterPro"/>
</dbReference>
<dbReference type="Pfam" id="PF06965">
    <property type="entry name" value="Na_H_antiport_1"/>
    <property type="match status" value="1"/>
</dbReference>
<dbReference type="EMBL" id="AP022562">
    <property type="protein sequence ID" value="BBX12989.1"/>
    <property type="molecule type" value="Genomic_DNA"/>
</dbReference>
<gene>
    <name evidence="6" type="ORF">MNVM_20700</name>
</gene>
<dbReference type="KEGG" id="mnm:MNVM_20700"/>
<keyword evidence="7" id="KW-1185">Reference proteome</keyword>
<name>A0A7I7JNQ2_9MYCO</name>
<evidence type="ECO:0000256" key="1">
    <source>
        <dbReference type="ARBA" id="ARBA00022448"/>
    </source>
</evidence>
<keyword evidence="1" id="KW-0813">Transport</keyword>
<evidence type="ECO:0000256" key="5">
    <source>
        <dbReference type="SAM" id="Phobius"/>
    </source>
</evidence>
<protein>
    <recommendedName>
        <fullName evidence="8">Na(+)/H(+) antiporter NhaA</fullName>
    </recommendedName>
</protein>
<dbReference type="InterPro" id="IPR023171">
    <property type="entry name" value="Na/H_antiporter_dom_sf"/>
</dbReference>
<proteinExistence type="predicted"/>
<dbReference type="RefSeq" id="WP_013831035.1">
    <property type="nucleotide sequence ID" value="NZ_AP022562.1"/>
</dbReference>